<dbReference type="InterPro" id="IPR001245">
    <property type="entry name" value="Ser-Thr/Tyr_kinase_cat_dom"/>
</dbReference>
<feature type="domain" description="Protein kinase" evidence="4">
    <location>
        <begin position="245"/>
        <end position="512"/>
    </location>
</feature>
<dbReference type="InterPro" id="IPR000719">
    <property type="entry name" value="Prot_kinase_dom"/>
</dbReference>
<feature type="binding site" evidence="2">
    <location>
        <position position="279"/>
    </location>
    <ligand>
        <name>ATP</name>
        <dbReference type="ChEBI" id="CHEBI:30616"/>
    </ligand>
</feature>
<dbReference type="PANTHER" id="PTHR24416">
    <property type="entry name" value="TYROSINE-PROTEIN KINASE RECEPTOR"/>
    <property type="match status" value="1"/>
</dbReference>
<reference evidence="5 6" key="1">
    <citation type="submission" date="2022-05" db="EMBL/GenBank/DDBJ databases">
        <authorList>
            <consortium name="Genoscope - CEA"/>
            <person name="William W."/>
        </authorList>
    </citation>
    <scope>NUCLEOTIDE SEQUENCE [LARGE SCALE GENOMIC DNA]</scope>
</reference>
<dbReference type="InterPro" id="IPR011009">
    <property type="entry name" value="Kinase-like_dom_sf"/>
</dbReference>
<dbReference type="Proteomes" id="UP001159427">
    <property type="component" value="Unassembled WGS sequence"/>
</dbReference>
<evidence type="ECO:0000259" key="4">
    <source>
        <dbReference type="PROSITE" id="PS50011"/>
    </source>
</evidence>
<keyword evidence="3" id="KW-1133">Transmembrane helix</keyword>
<dbReference type="PROSITE" id="PS50011">
    <property type="entry name" value="PROTEIN_KINASE_DOM"/>
    <property type="match status" value="1"/>
</dbReference>
<keyword evidence="2" id="KW-0067">ATP-binding</keyword>
<keyword evidence="6" id="KW-1185">Reference proteome</keyword>
<evidence type="ECO:0000313" key="6">
    <source>
        <dbReference type="Proteomes" id="UP001159427"/>
    </source>
</evidence>
<accession>A0ABN8REX3</accession>
<dbReference type="Gene3D" id="3.30.200.20">
    <property type="entry name" value="Phosphorylase Kinase, domain 1"/>
    <property type="match status" value="1"/>
</dbReference>
<evidence type="ECO:0000313" key="5">
    <source>
        <dbReference type="EMBL" id="CAH3177473.1"/>
    </source>
</evidence>
<proteinExistence type="predicted"/>
<dbReference type="PANTHER" id="PTHR24416:SF617">
    <property type="entry name" value="RET ONCOGENE, ISOFORM A"/>
    <property type="match status" value="1"/>
</dbReference>
<keyword evidence="2" id="KW-0547">Nucleotide-binding</keyword>
<comment type="subcellular location">
    <subcellularLocation>
        <location evidence="1">Membrane</location>
        <topology evidence="1">Single-pass membrane protein</topology>
    </subcellularLocation>
</comment>
<dbReference type="EMBL" id="CALNXI010001808">
    <property type="protein sequence ID" value="CAH3177473.1"/>
    <property type="molecule type" value="Genomic_DNA"/>
</dbReference>
<dbReference type="PROSITE" id="PS00107">
    <property type="entry name" value="PROTEIN_KINASE_ATP"/>
    <property type="match status" value="1"/>
</dbReference>
<gene>
    <name evidence="5" type="ORF">PEVE_00011252</name>
</gene>
<organism evidence="5 6">
    <name type="scientific">Porites evermanni</name>
    <dbReference type="NCBI Taxonomy" id="104178"/>
    <lineage>
        <taxon>Eukaryota</taxon>
        <taxon>Metazoa</taxon>
        <taxon>Cnidaria</taxon>
        <taxon>Anthozoa</taxon>
        <taxon>Hexacorallia</taxon>
        <taxon>Scleractinia</taxon>
        <taxon>Fungiina</taxon>
        <taxon>Poritidae</taxon>
        <taxon>Porites</taxon>
    </lineage>
</organism>
<dbReference type="InterPro" id="IPR017441">
    <property type="entry name" value="Protein_kinase_ATP_BS"/>
</dbReference>
<dbReference type="InterPro" id="IPR050122">
    <property type="entry name" value="RTK"/>
</dbReference>
<feature type="transmembrane region" description="Helical" evidence="3">
    <location>
        <begin position="131"/>
        <end position="152"/>
    </location>
</feature>
<name>A0ABN8REX3_9CNID</name>
<comment type="caution">
    <text evidence="5">The sequence shown here is derived from an EMBL/GenBank/DDBJ whole genome shotgun (WGS) entry which is preliminary data.</text>
</comment>
<dbReference type="Pfam" id="PF07714">
    <property type="entry name" value="PK_Tyr_Ser-Thr"/>
    <property type="match status" value="1"/>
</dbReference>
<evidence type="ECO:0000256" key="1">
    <source>
        <dbReference type="ARBA" id="ARBA00004167"/>
    </source>
</evidence>
<dbReference type="SUPFAM" id="SSF56112">
    <property type="entry name" value="Protein kinase-like (PK-like)"/>
    <property type="match status" value="1"/>
</dbReference>
<keyword evidence="3" id="KW-0812">Transmembrane</keyword>
<sequence>MTIANEEYNESLKDLLSTLHFGFYSSLKVNRALLGDKRFESSDVIEFSRGGLQVLVELTFKEAVSTEYVIAALKKAAESKTLATFQIKSSSIITTRENNFIETTETTAGTSSMSTVEVCSGCECNSTILKASIGVLAVVIIVLILHIIWLHIKGIRMTRSYKEAIAKKGSNDNGMEMLDCYSGHNASEENKSHAPSSVEYVKTPLDLNTESRSKDLAENQTTNTISQYVTWCPSTFSFEIPRENVVIEKIIGKGAFGQVAKATVIGLRGRTQATLVAVKILKGYAPKSDRKDLLSELEVMKTLNPHPHAIKLLGCITELEPLRVLIEYVPYGDLLGYLRKSRGLNDTYYNDPDIKPRTSLMPQQLMKFAWQIADGMSYLSTRSVKSRGLNDTYYNDPDIKPRTSLMPQQLMKFAWQIADGMSYLSTRSVTKLLLRKLRAYCKLFSRPRRSYTRGGLPKAWFSLKHKHNHKKNGQVRSSCACAYDYIVAFTSENGVDISTSKNTRTWTNRRPL</sequence>
<protein>
    <recommendedName>
        <fullName evidence="4">Protein kinase domain-containing protein</fullName>
    </recommendedName>
</protein>
<evidence type="ECO:0000256" key="3">
    <source>
        <dbReference type="SAM" id="Phobius"/>
    </source>
</evidence>
<keyword evidence="3" id="KW-0472">Membrane</keyword>
<evidence type="ECO:0000256" key="2">
    <source>
        <dbReference type="PROSITE-ProRule" id="PRU10141"/>
    </source>
</evidence>